<reference evidence="15" key="2">
    <citation type="submission" date="2020-09" db="EMBL/GenBank/DDBJ databases">
        <authorList>
            <person name="Sun Q."/>
            <person name="Kim S."/>
        </authorList>
    </citation>
    <scope>NUCLEOTIDE SEQUENCE</scope>
    <source>
        <strain evidence="15">KCTC 12711</strain>
    </source>
</reference>
<feature type="active site" evidence="13">
    <location>
        <position position="80"/>
    </location>
</feature>
<feature type="binding site" evidence="13">
    <location>
        <position position="21"/>
    </location>
    <ligand>
        <name>Mg(2+)</name>
        <dbReference type="ChEBI" id="CHEBI:18420"/>
        <label>1</label>
    </ligand>
</feature>
<evidence type="ECO:0000256" key="7">
    <source>
        <dbReference type="ARBA" id="ARBA00022801"/>
    </source>
</evidence>
<dbReference type="PANTHER" id="PTHR30194">
    <property type="entry name" value="CROSSOVER JUNCTION ENDODEOXYRIBONUCLEASE RUVC"/>
    <property type="match status" value="1"/>
</dbReference>
<feature type="binding site" evidence="13">
    <location>
        <position position="152"/>
    </location>
    <ligand>
        <name>Mg(2+)</name>
        <dbReference type="ChEBI" id="CHEBI:18420"/>
        <label>1</label>
    </ligand>
</feature>
<dbReference type="EC" id="3.1.21.10" evidence="13 14"/>
<dbReference type="InterPro" id="IPR020563">
    <property type="entry name" value="X-over_junc_endoDNase_Mg_BS"/>
</dbReference>
<keyword evidence="4 13" id="KW-0479">Metal-binding</keyword>
<sequence>MPSLRGHVATYSKPTIILGIDPGSRITGIGVIRAQGADLKYIYSESLKLPSGELPGRLQMIYARLTQVIGETSPDIVAIERVFLAKNPQSALVLGHARGAAMLAAVNHALPVMEYSATEIKKTVVGRGRADKAQVQHMMRVLLGLRVAPGEDASDALAAAVCHAHHQQLNTALRHAE</sequence>
<keyword evidence="3 13" id="KW-0540">Nuclease</keyword>
<dbReference type="Proteomes" id="UP000614811">
    <property type="component" value="Unassembled WGS sequence"/>
</dbReference>
<dbReference type="GO" id="GO:0000287">
    <property type="term" value="F:magnesium ion binding"/>
    <property type="evidence" value="ECO:0007669"/>
    <property type="project" value="UniProtKB-UniRule"/>
</dbReference>
<gene>
    <name evidence="13 15" type="primary">ruvC</name>
    <name evidence="15" type="ORF">GCM10008090_22130</name>
</gene>
<evidence type="ECO:0000256" key="10">
    <source>
        <dbReference type="ARBA" id="ARBA00023172"/>
    </source>
</evidence>
<keyword evidence="5 13" id="KW-0255">Endonuclease</keyword>
<dbReference type="Gene3D" id="3.30.420.10">
    <property type="entry name" value="Ribonuclease H-like superfamily/Ribonuclease H"/>
    <property type="match status" value="1"/>
</dbReference>
<evidence type="ECO:0000256" key="5">
    <source>
        <dbReference type="ARBA" id="ARBA00022759"/>
    </source>
</evidence>
<dbReference type="GO" id="GO:0008821">
    <property type="term" value="F:crossover junction DNA endonuclease activity"/>
    <property type="evidence" value="ECO:0007669"/>
    <property type="project" value="UniProtKB-UniRule"/>
</dbReference>
<organism evidence="15 16">
    <name type="scientific">Arenicella chitinivorans</name>
    <dbReference type="NCBI Taxonomy" id="1329800"/>
    <lineage>
        <taxon>Bacteria</taxon>
        <taxon>Pseudomonadati</taxon>
        <taxon>Pseudomonadota</taxon>
        <taxon>Gammaproteobacteria</taxon>
        <taxon>Arenicellales</taxon>
        <taxon>Arenicellaceae</taxon>
        <taxon>Arenicella</taxon>
    </lineage>
</organism>
<dbReference type="NCBIfam" id="TIGR00228">
    <property type="entry name" value="ruvC"/>
    <property type="match status" value="1"/>
</dbReference>
<dbReference type="EMBL" id="BMXA01000003">
    <property type="protein sequence ID" value="GHA11897.1"/>
    <property type="molecule type" value="Genomic_DNA"/>
</dbReference>
<keyword evidence="16" id="KW-1185">Reference proteome</keyword>
<keyword evidence="7 13" id="KW-0378">Hydrolase</keyword>
<dbReference type="Pfam" id="PF02075">
    <property type="entry name" value="RuvC"/>
    <property type="match status" value="1"/>
</dbReference>
<evidence type="ECO:0000256" key="11">
    <source>
        <dbReference type="ARBA" id="ARBA00023204"/>
    </source>
</evidence>
<dbReference type="GO" id="GO:0006310">
    <property type="term" value="P:DNA recombination"/>
    <property type="evidence" value="ECO:0007669"/>
    <property type="project" value="UniProtKB-UniRule"/>
</dbReference>
<protein>
    <recommendedName>
        <fullName evidence="13 14">Crossover junction endodeoxyribonuclease RuvC</fullName>
        <ecNumber evidence="13 14">3.1.21.10</ecNumber>
    </recommendedName>
    <alternativeName>
        <fullName evidence="13">Holliday junction nuclease RuvC</fullName>
    </alternativeName>
    <alternativeName>
        <fullName evidence="13">Holliday junction resolvase RuvC</fullName>
    </alternativeName>
</protein>
<evidence type="ECO:0000256" key="6">
    <source>
        <dbReference type="ARBA" id="ARBA00022763"/>
    </source>
</evidence>
<comment type="caution">
    <text evidence="15">The sequence shown here is derived from an EMBL/GenBank/DDBJ whole genome shotgun (WGS) entry which is preliminary data.</text>
</comment>
<dbReference type="RefSeq" id="WP_189400929.1">
    <property type="nucleotide sequence ID" value="NZ_BMXA01000003.1"/>
</dbReference>
<dbReference type="CDD" id="cd16962">
    <property type="entry name" value="RuvC"/>
    <property type="match status" value="1"/>
</dbReference>
<evidence type="ECO:0000256" key="8">
    <source>
        <dbReference type="ARBA" id="ARBA00022842"/>
    </source>
</evidence>
<comment type="function">
    <text evidence="13">The RuvA-RuvB-RuvC complex processes Holliday junction (HJ) DNA during genetic recombination and DNA repair. Endonuclease that resolves HJ intermediates. Cleaves cruciform DNA by making single-stranded nicks across the HJ at symmetrical positions within the homologous arms, yielding a 5'-phosphate and a 3'-hydroxyl group; requires a central core of homology in the junction. The consensus cleavage sequence is 5'-(A/T)TT(C/G)-3'. Cleavage occurs on the 3'-side of the TT dinucleotide at the point of strand exchange. HJ branch migration catalyzed by RuvA-RuvB allows RuvC to scan DNA until it finds its consensus sequence, where it cleaves and resolves the cruciform DNA.</text>
</comment>
<name>A0A918RT80_9GAMM</name>
<evidence type="ECO:0000256" key="2">
    <source>
        <dbReference type="ARBA" id="ARBA00022490"/>
    </source>
</evidence>
<keyword evidence="8 13" id="KW-0460">Magnesium</keyword>
<comment type="similarity">
    <text evidence="1 13">Belongs to the RuvC family.</text>
</comment>
<evidence type="ECO:0000256" key="4">
    <source>
        <dbReference type="ARBA" id="ARBA00022723"/>
    </source>
</evidence>
<evidence type="ECO:0000256" key="14">
    <source>
        <dbReference type="NCBIfam" id="TIGR00228"/>
    </source>
</evidence>
<evidence type="ECO:0000256" key="9">
    <source>
        <dbReference type="ARBA" id="ARBA00023125"/>
    </source>
</evidence>
<reference evidence="15" key="1">
    <citation type="journal article" date="2014" name="Int. J. Syst. Evol. Microbiol.">
        <title>Complete genome sequence of Corynebacterium casei LMG S-19264T (=DSM 44701T), isolated from a smear-ripened cheese.</title>
        <authorList>
            <consortium name="US DOE Joint Genome Institute (JGI-PGF)"/>
            <person name="Walter F."/>
            <person name="Albersmeier A."/>
            <person name="Kalinowski J."/>
            <person name="Ruckert C."/>
        </authorList>
    </citation>
    <scope>NUCLEOTIDE SEQUENCE</scope>
    <source>
        <strain evidence="15">KCTC 12711</strain>
    </source>
</reference>
<keyword evidence="6 13" id="KW-0227">DNA damage</keyword>
<evidence type="ECO:0000313" key="16">
    <source>
        <dbReference type="Proteomes" id="UP000614811"/>
    </source>
</evidence>
<comment type="subcellular location">
    <subcellularLocation>
        <location evidence="13">Cytoplasm</location>
    </subcellularLocation>
</comment>
<dbReference type="AlphaFoldDB" id="A0A918RT80"/>
<evidence type="ECO:0000313" key="15">
    <source>
        <dbReference type="EMBL" id="GHA11897.1"/>
    </source>
</evidence>
<dbReference type="FunFam" id="3.30.420.10:FF:000002">
    <property type="entry name" value="Crossover junction endodeoxyribonuclease RuvC"/>
    <property type="match status" value="1"/>
</dbReference>
<evidence type="ECO:0000256" key="1">
    <source>
        <dbReference type="ARBA" id="ARBA00009518"/>
    </source>
</evidence>
<evidence type="ECO:0000256" key="12">
    <source>
        <dbReference type="ARBA" id="ARBA00029354"/>
    </source>
</evidence>
<comment type="subunit">
    <text evidence="13">Homodimer which binds Holliday junction (HJ) DNA. The HJ becomes 2-fold symmetrical on binding to RuvC with unstacked arms; it has a different conformation from HJ DNA in complex with RuvA. In the full resolvosome a probable DNA-RuvA(4)-RuvB(12)-RuvC(2) complex forms which resolves the HJ.</text>
</comment>
<keyword evidence="11 13" id="KW-0234">DNA repair</keyword>
<keyword evidence="9 13" id="KW-0238">DNA-binding</keyword>
<dbReference type="PRINTS" id="PR00696">
    <property type="entry name" value="RSOLVASERUVC"/>
</dbReference>
<dbReference type="GO" id="GO:0005737">
    <property type="term" value="C:cytoplasm"/>
    <property type="evidence" value="ECO:0007669"/>
    <property type="project" value="UniProtKB-SubCell"/>
</dbReference>
<proteinExistence type="inferred from homology"/>
<dbReference type="InterPro" id="IPR036397">
    <property type="entry name" value="RNaseH_sf"/>
</dbReference>
<feature type="active site" evidence="13">
    <location>
        <position position="21"/>
    </location>
</feature>
<evidence type="ECO:0000256" key="13">
    <source>
        <dbReference type="HAMAP-Rule" id="MF_00034"/>
    </source>
</evidence>
<dbReference type="InterPro" id="IPR012337">
    <property type="entry name" value="RNaseH-like_sf"/>
</dbReference>
<dbReference type="PROSITE" id="PS01321">
    <property type="entry name" value="RUVC"/>
    <property type="match status" value="1"/>
</dbReference>
<dbReference type="HAMAP" id="MF_00034">
    <property type="entry name" value="RuvC"/>
    <property type="match status" value="1"/>
</dbReference>
<dbReference type="PANTHER" id="PTHR30194:SF3">
    <property type="entry name" value="CROSSOVER JUNCTION ENDODEOXYRIBONUCLEASE RUVC"/>
    <property type="match status" value="1"/>
</dbReference>
<keyword evidence="10 13" id="KW-0233">DNA recombination</keyword>
<comment type="cofactor">
    <cofactor evidence="13">
        <name>Mg(2+)</name>
        <dbReference type="ChEBI" id="CHEBI:18420"/>
    </cofactor>
    <text evidence="13">Binds 2 Mg(2+) ion per subunit.</text>
</comment>
<dbReference type="GO" id="GO:0003677">
    <property type="term" value="F:DNA binding"/>
    <property type="evidence" value="ECO:0007669"/>
    <property type="project" value="UniProtKB-KW"/>
</dbReference>
<dbReference type="GO" id="GO:0006281">
    <property type="term" value="P:DNA repair"/>
    <property type="evidence" value="ECO:0007669"/>
    <property type="project" value="UniProtKB-UniRule"/>
</dbReference>
<evidence type="ECO:0000256" key="3">
    <source>
        <dbReference type="ARBA" id="ARBA00022722"/>
    </source>
</evidence>
<keyword evidence="2 13" id="KW-0963">Cytoplasm</keyword>
<dbReference type="InterPro" id="IPR002176">
    <property type="entry name" value="X-over_junc_endoDNase_RuvC"/>
</dbReference>
<feature type="active site" evidence="13">
    <location>
        <position position="152"/>
    </location>
</feature>
<feature type="binding site" evidence="13">
    <location>
        <position position="80"/>
    </location>
    <ligand>
        <name>Mg(2+)</name>
        <dbReference type="ChEBI" id="CHEBI:18420"/>
        <label>2</label>
    </ligand>
</feature>
<accession>A0A918RT80</accession>
<dbReference type="SUPFAM" id="SSF53098">
    <property type="entry name" value="Ribonuclease H-like"/>
    <property type="match status" value="1"/>
</dbReference>
<comment type="catalytic activity">
    <reaction evidence="12 13">
        <text>Endonucleolytic cleavage at a junction such as a reciprocal single-stranded crossover between two homologous DNA duplexes (Holliday junction).</text>
        <dbReference type="EC" id="3.1.21.10"/>
    </reaction>
</comment>
<dbReference type="GO" id="GO:0048476">
    <property type="term" value="C:Holliday junction resolvase complex"/>
    <property type="evidence" value="ECO:0007669"/>
    <property type="project" value="UniProtKB-UniRule"/>
</dbReference>